<proteinExistence type="predicted"/>
<dbReference type="EMBL" id="JARJJS010000001">
    <property type="protein sequence ID" value="MDF4024669.1"/>
    <property type="molecule type" value="Genomic_DNA"/>
</dbReference>
<feature type="domain" description="AprE-like beta-barrel" evidence="2">
    <location>
        <begin position="303"/>
        <end position="398"/>
    </location>
</feature>
<dbReference type="Gene3D" id="2.40.30.170">
    <property type="match status" value="1"/>
</dbReference>
<reference evidence="3 4" key="1">
    <citation type="journal article" date="2024" name="Curr. Microbiol.">
        <title>Luteibacter sahnii sp. nov., A Novel Yellow-Colored Xanthomonadin Pigment Producing Probiotic Bacterium from Healthy Rice Seed Microbiome.</title>
        <authorList>
            <person name="Jaiswal G."/>
            <person name="Rana R."/>
            <person name="Nayak P.K."/>
            <person name="Chouhan R."/>
            <person name="Gandhi S.G."/>
            <person name="Patel H.K."/>
            <person name="Patil P.B."/>
        </authorList>
    </citation>
    <scope>NUCLEOTIDE SEQUENCE [LARGE SCALE GENOMIC DNA]</scope>
    <source>
        <strain evidence="3 4">PPL201</strain>
    </source>
</reference>
<evidence type="ECO:0000259" key="2">
    <source>
        <dbReference type="Pfam" id="PF26002"/>
    </source>
</evidence>
<dbReference type="Pfam" id="PF26002">
    <property type="entry name" value="Beta-barrel_AprE"/>
    <property type="match status" value="1"/>
</dbReference>
<sequence>MQRNESLFLKDALDRKKQPWVGNVRLATPFGQGVLTWISVATGLVIVGWLCVGHYSRRARVLGSLVPIGGIVDVAARSPSIVTRVRVQEGDHVHKGQPLFELSGERSSEALGETGSLVTIQLREQQGRLRAGVIEARNLAKVQSDGLRAQQQMLAAELEQFDAQLSITQKQVESYTTLLDKIRPLTTKGFVSQLQIQQQEAQTMEAQAQVKSLKRQRYATAQQLAQIGDQLAQLPMTTAEKVSELQGQLSQAQQALLQNEADRLTVVPAPSDGIMASVMVKPGQAVTSAQVMASVIPADSRLHAELLVPSSAVGFLRPNIPVSLHYQAFPYQKFGVAMGAVERVTHSALTPSEITMLTGEKAPDEPLYRVDVSLPRQTVAAYGRDEELRAGMVVDADLILDRRRLIEWVLEPLYGLRSERGAMQ</sequence>
<name>A0ABT6B9C1_9GAMM</name>
<organism evidence="3 4">
    <name type="scientific">Luteibacter sahnii</name>
    <dbReference type="NCBI Taxonomy" id="3021977"/>
    <lineage>
        <taxon>Bacteria</taxon>
        <taxon>Pseudomonadati</taxon>
        <taxon>Pseudomonadota</taxon>
        <taxon>Gammaproteobacteria</taxon>
        <taxon>Lysobacterales</taxon>
        <taxon>Rhodanobacteraceae</taxon>
        <taxon>Luteibacter</taxon>
    </lineage>
</organism>
<protein>
    <submittedName>
        <fullName evidence="3">HlyD family efflux transporter periplasmic adaptor subunit</fullName>
    </submittedName>
</protein>
<feature type="transmembrane region" description="Helical" evidence="1">
    <location>
        <begin position="34"/>
        <end position="52"/>
    </location>
</feature>
<dbReference type="InterPro" id="IPR050739">
    <property type="entry name" value="MFP"/>
</dbReference>
<keyword evidence="1" id="KW-1133">Transmembrane helix</keyword>
<keyword evidence="4" id="KW-1185">Reference proteome</keyword>
<dbReference type="InterPro" id="IPR058982">
    <property type="entry name" value="Beta-barrel_AprE"/>
</dbReference>
<dbReference type="Gene3D" id="2.40.50.100">
    <property type="match status" value="1"/>
</dbReference>
<evidence type="ECO:0000256" key="1">
    <source>
        <dbReference type="SAM" id="Phobius"/>
    </source>
</evidence>
<keyword evidence="1" id="KW-0472">Membrane</keyword>
<evidence type="ECO:0000313" key="4">
    <source>
        <dbReference type="Proteomes" id="UP001528850"/>
    </source>
</evidence>
<dbReference type="PANTHER" id="PTHR30386:SF28">
    <property type="entry name" value="EXPORTED PROTEIN"/>
    <property type="match status" value="1"/>
</dbReference>
<evidence type="ECO:0000313" key="3">
    <source>
        <dbReference type="EMBL" id="MDF4024669.1"/>
    </source>
</evidence>
<accession>A0ABT6B9C1</accession>
<comment type="caution">
    <text evidence="3">The sequence shown here is derived from an EMBL/GenBank/DDBJ whole genome shotgun (WGS) entry which is preliminary data.</text>
</comment>
<gene>
    <name evidence="3" type="ORF">P3W24_06820</name>
</gene>
<keyword evidence="1" id="KW-0812">Transmembrane</keyword>
<dbReference type="PRINTS" id="PR01490">
    <property type="entry name" value="RTXTOXIND"/>
</dbReference>
<dbReference type="PANTHER" id="PTHR30386">
    <property type="entry name" value="MEMBRANE FUSION SUBUNIT OF EMRAB-TOLC MULTIDRUG EFFLUX PUMP"/>
    <property type="match status" value="1"/>
</dbReference>
<dbReference type="Proteomes" id="UP001528850">
    <property type="component" value="Unassembled WGS sequence"/>
</dbReference>